<dbReference type="FunFam" id="3.30.2460.20:FF:000001">
    <property type="entry name" value="Wnt homolog"/>
    <property type="match status" value="1"/>
</dbReference>
<dbReference type="SMART" id="SM00097">
    <property type="entry name" value="WNT1"/>
    <property type="match status" value="1"/>
</dbReference>
<dbReference type="GO" id="GO:0030182">
    <property type="term" value="P:neuron differentiation"/>
    <property type="evidence" value="ECO:0007669"/>
    <property type="project" value="TreeGrafter"/>
</dbReference>
<keyword evidence="3 9" id="KW-0217">Developmental protein</keyword>
<dbReference type="PROSITE" id="PS00246">
    <property type="entry name" value="WNT1"/>
    <property type="match status" value="1"/>
</dbReference>
<evidence type="ECO:0000313" key="12">
    <source>
        <dbReference type="Proteomes" id="UP001318040"/>
    </source>
</evidence>
<comment type="subcellular location">
    <subcellularLocation>
        <location evidence="1 9">Secreted</location>
        <location evidence="1 9">Extracellular space</location>
        <location evidence="1 9">Extracellular matrix</location>
    </subcellularLocation>
</comment>
<feature type="chain" id="PRO_5042561119" description="Protein Wnt" evidence="11">
    <location>
        <begin position="32"/>
        <end position="418"/>
    </location>
</feature>
<comment type="function">
    <text evidence="9">Ligand for members of the frizzled family of seven transmembrane receptors.</text>
</comment>
<evidence type="ECO:0000313" key="13">
    <source>
        <dbReference type="RefSeq" id="XP_032822233.1"/>
    </source>
</evidence>
<keyword evidence="6 9" id="KW-0879">Wnt signaling pathway</keyword>
<dbReference type="GO" id="GO:0005125">
    <property type="term" value="F:cytokine activity"/>
    <property type="evidence" value="ECO:0007669"/>
    <property type="project" value="TreeGrafter"/>
</dbReference>
<evidence type="ECO:0000256" key="5">
    <source>
        <dbReference type="ARBA" id="ARBA00022530"/>
    </source>
</evidence>
<keyword evidence="11" id="KW-0732">Signal</keyword>
<dbReference type="PRINTS" id="PR01349">
    <property type="entry name" value="WNTPROTEIN"/>
</dbReference>
<dbReference type="GO" id="GO:0045165">
    <property type="term" value="P:cell fate commitment"/>
    <property type="evidence" value="ECO:0007669"/>
    <property type="project" value="TreeGrafter"/>
</dbReference>
<dbReference type="InterPro" id="IPR005817">
    <property type="entry name" value="Wnt"/>
</dbReference>
<dbReference type="PANTHER" id="PTHR12027:SF91">
    <property type="entry name" value="PROTO-ONCOGENE WNT-1"/>
    <property type="match status" value="1"/>
</dbReference>
<dbReference type="PANTHER" id="PTHR12027">
    <property type="entry name" value="WNT RELATED"/>
    <property type="match status" value="1"/>
</dbReference>
<evidence type="ECO:0000256" key="9">
    <source>
        <dbReference type="RuleBase" id="RU003500"/>
    </source>
</evidence>
<dbReference type="InterPro" id="IPR043158">
    <property type="entry name" value="Wnt_C"/>
</dbReference>
<dbReference type="RefSeq" id="XP_032822233.1">
    <property type="nucleotide sequence ID" value="XM_032966342.1"/>
</dbReference>
<keyword evidence="8" id="KW-0449">Lipoprotein</keyword>
<dbReference type="GO" id="GO:0060070">
    <property type="term" value="P:canonical Wnt signaling pathway"/>
    <property type="evidence" value="ECO:0007669"/>
    <property type="project" value="TreeGrafter"/>
</dbReference>
<evidence type="ECO:0000256" key="10">
    <source>
        <dbReference type="SAM" id="MobiDB-lite"/>
    </source>
</evidence>
<evidence type="ECO:0000256" key="3">
    <source>
        <dbReference type="ARBA" id="ARBA00022473"/>
    </source>
</evidence>
<proteinExistence type="inferred from homology"/>
<feature type="compositionally biased region" description="Gly residues" evidence="10">
    <location>
        <begin position="196"/>
        <end position="225"/>
    </location>
</feature>
<feature type="region of interest" description="Disordered" evidence="10">
    <location>
        <begin position="294"/>
        <end position="334"/>
    </location>
</feature>
<organism evidence="12 13">
    <name type="scientific">Petromyzon marinus</name>
    <name type="common">Sea lamprey</name>
    <dbReference type="NCBI Taxonomy" id="7757"/>
    <lineage>
        <taxon>Eukaryota</taxon>
        <taxon>Metazoa</taxon>
        <taxon>Chordata</taxon>
        <taxon>Craniata</taxon>
        <taxon>Vertebrata</taxon>
        <taxon>Cyclostomata</taxon>
        <taxon>Hyperoartia</taxon>
        <taxon>Petromyzontiformes</taxon>
        <taxon>Petromyzontidae</taxon>
        <taxon>Petromyzon</taxon>
    </lineage>
</organism>
<dbReference type="AlphaFoldDB" id="A0AAJ7X6V2"/>
<dbReference type="KEGG" id="pmrn:116949033"/>
<reference evidence="13" key="1">
    <citation type="submission" date="2025-08" db="UniProtKB">
        <authorList>
            <consortium name="RefSeq"/>
        </authorList>
    </citation>
    <scope>IDENTIFICATION</scope>
    <source>
        <tissue evidence="13">Sperm</tissue>
    </source>
</reference>
<dbReference type="Pfam" id="PF00110">
    <property type="entry name" value="wnt"/>
    <property type="match status" value="1"/>
</dbReference>
<evidence type="ECO:0000256" key="8">
    <source>
        <dbReference type="ARBA" id="ARBA00023288"/>
    </source>
</evidence>
<dbReference type="Proteomes" id="UP001318040">
    <property type="component" value="Chromosome 2"/>
</dbReference>
<dbReference type="CTD" id="7471"/>
<comment type="similarity">
    <text evidence="2 9">Belongs to the Wnt family.</text>
</comment>
<accession>A0AAJ7X6V2</accession>
<protein>
    <recommendedName>
        <fullName evidence="9">Protein Wnt</fullName>
    </recommendedName>
</protein>
<feature type="compositionally biased region" description="Basic and acidic residues" evidence="10">
    <location>
        <begin position="296"/>
        <end position="309"/>
    </location>
</feature>
<keyword evidence="7" id="KW-1015">Disulfide bond</keyword>
<sequence>MRSLPLLSPLPLVLVLLPLLAFSGGLGAARASSIRQRRPWWGIAQSGTPSNLLRAHGGPAAAAEPTDLALAPLGKRQRRLVRHNPGVLHSALASVHTAVRECKWQFRHRRWDCPTTGSGPDIFGKILQRGCRETAFIHAVMSAALAHGVARACSEGSIASCTCDYGRRGRGGPDWEWGGCSDNLPFGTRFARELAAGGGGGRGRGGGGGGGGRGGGRGRGGVAGERGGRDARALMDRHNEEAGMRTVDSEMRRECKCHGMSGSCALKTCWLRLPPFRAVGDRLKERFDGATQVADYGREGNRASKDSDRGGGGSGGGGGHLRPADPAHKPPGGRDLVYVDESPEFCHADTAGLSWPGTRGRVCVRGSPGLGGCELLCCGRGWTSREARVSERCLCTFHWCCTVTCQNCTRVETVHECL</sequence>
<dbReference type="GO" id="GO:0005109">
    <property type="term" value="F:frizzled binding"/>
    <property type="evidence" value="ECO:0007669"/>
    <property type="project" value="TreeGrafter"/>
</dbReference>
<evidence type="ECO:0000256" key="4">
    <source>
        <dbReference type="ARBA" id="ARBA00022525"/>
    </source>
</evidence>
<dbReference type="GO" id="GO:0005615">
    <property type="term" value="C:extracellular space"/>
    <property type="evidence" value="ECO:0007669"/>
    <property type="project" value="TreeGrafter"/>
</dbReference>
<evidence type="ECO:0000256" key="11">
    <source>
        <dbReference type="SAM" id="SignalP"/>
    </source>
</evidence>
<keyword evidence="5" id="KW-0272">Extracellular matrix</keyword>
<evidence type="ECO:0000256" key="6">
    <source>
        <dbReference type="ARBA" id="ARBA00022687"/>
    </source>
</evidence>
<feature type="region of interest" description="Disordered" evidence="10">
    <location>
        <begin position="195"/>
        <end position="250"/>
    </location>
</feature>
<dbReference type="InterPro" id="IPR018161">
    <property type="entry name" value="Wnt_CS"/>
</dbReference>
<name>A0AAJ7X6V2_PETMA</name>
<evidence type="ECO:0000256" key="2">
    <source>
        <dbReference type="ARBA" id="ARBA00005683"/>
    </source>
</evidence>
<evidence type="ECO:0000256" key="7">
    <source>
        <dbReference type="ARBA" id="ARBA00023157"/>
    </source>
</evidence>
<dbReference type="Gene3D" id="3.30.2460.20">
    <property type="match status" value="1"/>
</dbReference>
<feature type="compositionally biased region" description="Gly residues" evidence="10">
    <location>
        <begin position="310"/>
        <end position="320"/>
    </location>
</feature>
<feature type="compositionally biased region" description="Basic and acidic residues" evidence="10">
    <location>
        <begin position="226"/>
        <end position="250"/>
    </location>
</feature>
<feature type="signal peptide" evidence="11">
    <location>
        <begin position="1"/>
        <end position="31"/>
    </location>
</feature>
<gene>
    <name evidence="13" type="primary">WNT1</name>
</gene>
<keyword evidence="12" id="KW-1185">Reference proteome</keyword>
<evidence type="ECO:0000256" key="1">
    <source>
        <dbReference type="ARBA" id="ARBA00004498"/>
    </source>
</evidence>
<keyword evidence="4" id="KW-0964">Secreted</keyword>